<accession>A0ABW0NFL3</accession>
<evidence type="ECO:0000259" key="10">
    <source>
        <dbReference type="Pfam" id="PF02602"/>
    </source>
</evidence>
<keyword evidence="12" id="KW-1185">Reference proteome</keyword>
<comment type="pathway">
    <text evidence="1 9">Porphyrin-containing compound metabolism; protoporphyrin-IX biosynthesis; coproporphyrinogen-III from 5-aminolevulinate: step 3/4.</text>
</comment>
<dbReference type="EC" id="4.2.1.75" evidence="3 9"/>
<evidence type="ECO:0000313" key="12">
    <source>
        <dbReference type="Proteomes" id="UP001596037"/>
    </source>
</evidence>
<evidence type="ECO:0000256" key="4">
    <source>
        <dbReference type="ARBA" id="ARBA00023239"/>
    </source>
</evidence>
<evidence type="ECO:0000313" key="11">
    <source>
        <dbReference type="EMBL" id="MFC5498762.1"/>
    </source>
</evidence>
<dbReference type="Pfam" id="PF02602">
    <property type="entry name" value="HEM4"/>
    <property type="match status" value="1"/>
</dbReference>
<dbReference type="Proteomes" id="UP001596037">
    <property type="component" value="Unassembled WGS sequence"/>
</dbReference>
<protein>
    <recommendedName>
        <fullName evidence="7 9">Uroporphyrinogen-III synthase</fullName>
        <ecNumber evidence="3 9">4.2.1.75</ecNumber>
    </recommendedName>
</protein>
<reference evidence="12" key="1">
    <citation type="journal article" date="2019" name="Int. J. Syst. Evol. Microbiol.">
        <title>The Global Catalogue of Microorganisms (GCM) 10K type strain sequencing project: providing services to taxonomists for standard genome sequencing and annotation.</title>
        <authorList>
            <consortium name="The Broad Institute Genomics Platform"/>
            <consortium name="The Broad Institute Genome Sequencing Center for Infectious Disease"/>
            <person name="Wu L."/>
            <person name="Ma J."/>
        </authorList>
    </citation>
    <scope>NUCLEOTIDE SEQUENCE [LARGE SCALE GENOMIC DNA]</scope>
    <source>
        <strain evidence="12">CCUG 57401</strain>
    </source>
</reference>
<organism evidence="11 12">
    <name type="scientific">Caenimonas terrae</name>
    <dbReference type="NCBI Taxonomy" id="696074"/>
    <lineage>
        <taxon>Bacteria</taxon>
        <taxon>Pseudomonadati</taxon>
        <taxon>Pseudomonadota</taxon>
        <taxon>Betaproteobacteria</taxon>
        <taxon>Burkholderiales</taxon>
        <taxon>Comamonadaceae</taxon>
        <taxon>Caenimonas</taxon>
    </lineage>
</organism>
<comment type="similarity">
    <text evidence="2 9">Belongs to the uroporphyrinogen-III synthase family.</text>
</comment>
<dbReference type="CDD" id="cd06578">
    <property type="entry name" value="HemD"/>
    <property type="match status" value="1"/>
</dbReference>
<evidence type="ECO:0000256" key="2">
    <source>
        <dbReference type="ARBA" id="ARBA00008133"/>
    </source>
</evidence>
<evidence type="ECO:0000256" key="1">
    <source>
        <dbReference type="ARBA" id="ARBA00004772"/>
    </source>
</evidence>
<dbReference type="PANTHER" id="PTHR38042:SF1">
    <property type="entry name" value="UROPORPHYRINOGEN-III SYNTHASE, CHLOROPLASTIC"/>
    <property type="match status" value="1"/>
</dbReference>
<dbReference type="InterPro" id="IPR036108">
    <property type="entry name" value="4pyrrol_syn_uPrphyn_synt_sf"/>
</dbReference>
<dbReference type="SUPFAM" id="SSF69618">
    <property type="entry name" value="HemD-like"/>
    <property type="match status" value="1"/>
</dbReference>
<sequence length="257" mass="27678">MRVLVTRPAREAQRWVHELRLLGVDAAALPLIEIAQPPDEDLVRREWARLDRYQAVMFVSGNAVERFFALRPPSLPAWPRADARAWAPGPGTRDALVRAGLPLAAVDQPDAKATQFDSQALWEQVKAQAVPGCRVLVVRGGDAAGQGSGRDWLARQLAKRGVEVDTVVAYSRRAAHLTPAQRELAQAAAADGSVWLFSSSEAIGHLRAELSAQGWGGARAIATHPRIGQAATDAGFGVVRLSRPTLAEVVASIESIR</sequence>
<evidence type="ECO:0000256" key="6">
    <source>
        <dbReference type="ARBA" id="ARBA00037589"/>
    </source>
</evidence>
<evidence type="ECO:0000256" key="9">
    <source>
        <dbReference type="RuleBase" id="RU366031"/>
    </source>
</evidence>
<dbReference type="InterPro" id="IPR039793">
    <property type="entry name" value="UROS/Hem4"/>
</dbReference>
<gene>
    <name evidence="11" type="ORF">ACFPOE_14540</name>
</gene>
<evidence type="ECO:0000256" key="8">
    <source>
        <dbReference type="ARBA" id="ARBA00048617"/>
    </source>
</evidence>
<dbReference type="Gene3D" id="3.40.50.10090">
    <property type="match status" value="2"/>
</dbReference>
<comment type="catalytic activity">
    <reaction evidence="8 9">
        <text>hydroxymethylbilane = uroporphyrinogen III + H2O</text>
        <dbReference type="Rhea" id="RHEA:18965"/>
        <dbReference type="ChEBI" id="CHEBI:15377"/>
        <dbReference type="ChEBI" id="CHEBI:57308"/>
        <dbReference type="ChEBI" id="CHEBI:57845"/>
        <dbReference type="EC" id="4.2.1.75"/>
    </reaction>
</comment>
<dbReference type="InterPro" id="IPR003754">
    <property type="entry name" value="4pyrrol_synth_uPrphyn_synth"/>
</dbReference>
<comment type="function">
    <text evidence="6 9">Catalyzes cyclization of the linear tetrapyrrole, hydroxymethylbilane, to the macrocyclic uroporphyrinogen III.</text>
</comment>
<evidence type="ECO:0000256" key="7">
    <source>
        <dbReference type="ARBA" id="ARBA00040167"/>
    </source>
</evidence>
<dbReference type="PANTHER" id="PTHR38042">
    <property type="entry name" value="UROPORPHYRINOGEN-III SYNTHASE, CHLOROPLASTIC"/>
    <property type="match status" value="1"/>
</dbReference>
<evidence type="ECO:0000256" key="3">
    <source>
        <dbReference type="ARBA" id="ARBA00013109"/>
    </source>
</evidence>
<feature type="domain" description="Tetrapyrrole biosynthesis uroporphyrinogen III synthase" evidence="10">
    <location>
        <begin position="14"/>
        <end position="248"/>
    </location>
</feature>
<keyword evidence="5 9" id="KW-0627">Porphyrin biosynthesis</keyword>
<proteinExistence type="inferred from homology"/>
<comment type="caution">
    <text evidence="11">The sequence shown here is derived from an EMBL/GenBank/DDBJ whole genome shotgun (WGS) entry which is preliminary data.</text>
</comment>
<dbReference type="EMBL" id="JBHSMF010000009">
    <property type="protein sequence ID" value="MFC5498762.1"/>
    <property type="molecule type" value="Genomic_DNA"/>
</dbReference>
<dbReference type="RefSeq" id="WP_376850843.1">
    <property type="nucleotide sequence ID" value="NZ_JBHSMF010000009.1"/>
</dbReference>
<dbReference type="GO" id="GO:0004852">
    <property type="term" value="F:uroporphyrinogen-III synthase activity"/>
    <property type="evidence" value="ECO:0007669"/>
    <property type="project" value="UniProtKB-EC"/>
</dbReference>
<keyword evidence="4 9" id="KW-0456">Lyase</keyword>
<evidence type="ECO:0000256" key="5">
    <source>
        <dbReference type="ARBA" id="ARBA00023244"/>
    </source>
</evidence>
<name>A0ABW0NFL3_9BURK</name>